<evidence type="ECO:0000313" key="3">
    <source>
        <dbReference type="Proteomes" id="UP000258927"/>
    </source>
</evidence>
<evidence type="ECO:0000256" key="1">
    <source>
        <dbReference type="SAM" id="Phobius"/>
    </source>
</evidence>
<dbReference type="KEGG" id="mmyr:MXMO3_03349"/>
<reference evidence="2 3" key="1">
    <citation type="submission" date="2017-05" db="EMBL/GenBank/DDBJ databases">
        <title>Genome Analysis of Maritalea myrionectae HL2708#5.</title>
        <authorList>
            <consortium name="Cotde Inc.-PKNU"/>
            <person name="Jang D."/>
            <person name="Oh H.-M."/>
        </authorList>
    </citation>
    <scope>NUCLEOTIDE SEQUENCE [LARGE SCALE GENOMIC DNA]</scope>
    <source>
        <strain evidence="2 3">HL2708#5</strain>
    </source>
</reference>
<proteinExistence type="predicted"/>
<keyword evidence="1" id="KW-0472">Membrane</keyword>
<dbReference type="EMBL" id="CP021330">
    <property type="protein sequence ID" value="AVX05854.1"/>
    <property type="molecule type" value="Genomic_DNA"/>
</dbReference>
<feature type="transmembrane region" description="Helical" evidence="1">
    <location>
        <begin position="15"/>
        <end position="38"/>
    </location>
</feature>
<dbReference type="Proteomes" id="UP000258927">
    <property type="component" value="Chromosome"/>
</dbReference>
<gene>
    <name evidence="2" type="ORF">MXMO3_03349</name>
</gene>
<keyword evidence="1" id="KW-1133">Transmembrane helix</keyword>
<keyword evidence="3" id="KW-1185">Reference proteome</keyword>
<name>A0A2R4MIV9_9HYPH</name>
<organism evidence="2 3">
    <name type="scientific">Maritalea myrionectae</name>
    <dbReference type="NCBI Taxonomy" id="454601"/>
    <lineage>
        <taxon>Bacteria</taxon>
        <taxon>Pseudomonadati</taxon>
        <taxon>Pseudomonadota</taxon>
        <taxon>Alphaproteobacteria</taxon>
        <taxon>Hyphomicrobiales</taxon>
        <taxon>Devosiaceae</taxon>
        <taxon>Maritalea</taxon>
    </lineage>
</organism>
<dbReference type="STRING" id="1122213.GCA_000423365_01112"/>
<evidence type="ECO:0000313" key="2">
    <source>
        <dbReference type="EMBL" id="AVX05854.1"/>
    </source>
</evidence>
<sequence>MGQQADSRNSDSPEYYDAIGCLILAVLLAAVLGLWILYTNIAERFFCVEMPNGLLIGRATVFSKMHAGGGSDADIAIKYPDGRILRRGDGTISFYDFESMAGSYPSDDESKFNRFIYIKDVGLFIESEQPDQFRHYWETKKKEIFSEPSSNLPDSFGGNLHYTYLILDKNREYQRARCPTAWFLPEK</sequence>
<dbReference type="RefSeq" id="WP_117396613.1">
    <property type="nucleotide sequence ID" value="NZ_CP021330.1"/>
</dbReference>
<dbReference type="AlphaFoldDB" id="A0A2R4MIV9"/>
<protein>
    <submittedName>
        <fullName evidence="2">Uncharacterized protein</fullName>
    </submittedName>
</protein>
<accession>A0A2R4MIV9</accession>
<keyword evidence="1" id="KW-0812">Transmembrane</keyword>